<evidence type="ECO:0000313" key="8">
    <source>
        <dbReference type="EMBL" id="VVC42751.1"/>
    </source>
</evidence>
<comment type="similarity">
    <text evidence="2">Belongs to the mitochondrion-specific ribosomal protein mS23 family.</text>
</comment>
<dbReference type="GO" id="GO:0006412">
    <property type="term" value="P:translation"/>
    <property type="evidence" value="ECO:0007669"/>
    <property type="project" value="InterPro"/>
</dbReference>
<protein>
    <recommendedName>
        <fullName evidence="6">Small ribosomal subunit protein mS23</fullName>
    </recommendedName>
</protein>
<evidence type="ECO:0000256" key="4">
    <source>
        <dbReference type="ARBA" id="ARBA00023128"/>
    </source>
</evidence>
<dbReference type="Pfam" id="PF10484">
    <property type="entry name" value="MRP-S23"/>
    <property type="match status" value="1"/>
</dbReference>
<evidence type="ECO:0000256" key="3">
    <source>
        <dbReference type="ARBA" id="ARBA00022980"/>
    </source>
</evidence>
<dbReference type="PANTHER" id="PTHR15925">
    <property type="entry name" value="MITOCHONDRIAL RIBOSOMAL PROTEIN S23"/>
    <property type="match status" value="1"/>
</dbReference>
<accession>A0A5E4ND31</accession>
<dbReference type="GO" id="GO:0003735">
    <property type="term" value="F:structural constituent of ribosome"/>
    <property type="evidence" value="ECO:0007669"/>
    <property type="project" value="InterPro"/>
</dbReference>
<dbReference type="InterPro" id="IPR023611">
    <property type="entry name" value="mS23_dom_met"/>
</dbReference>
<sequence>MAGSRLEKLGTIFSRVNGLIKSGAMKIEDRPIWYDVYKAFPPESEPHYAKPAKSYKIPNIFYSEDIFRAEFHKKARNQLPPINLREPRKKQNATDIAIEMNIADQSISVEKVIEILNKNKVLPIYNTSLNKISPINNNDSTCKINANEINTPTTEVSSPSN</sequence>
<organism evidence="8 9">
    <name type="scientific">Cinara cedri</name>
    <dbReference type="NCBI Taxonomy" id="506608"/>
    <lineage>
        <taxon>Eukaryota</taxon>
        <taxon>Metazoa</taxon>
        <taxon>Ecdysozoa</taxon>
        <taxon>Arthropoda</taxon>
        <taxon>Hexapoda</taxon>
        <taxon>Insecta</taxon>
        <taxon>Pterygota</taxon>
        <taxon>Neoptera</taxon>
        <taxon>Paraneoptera</taxon>
        <taxon>Hemiptera</taxon>
        <taxon>Sternorrhyncha</taxon>
        <taxon>Aphidomorpha</taxon>
        <taxon>Aphidoidea</taxon>
        <taxon>Aphididae</taxon>
        <taxon>Lachninae</taxon>
        <taxon>Cinara</taxon>
    </lineage>
</organism>
<dbReference type="InterPro" id="IPR059242">
    <property type="entry name" value="mS23_dom"/>
</dbReference>
<evidence type="ECO:0000259" key="7">
    <source>
        <dbReference type="Pfam" id="PF10484"/>
    </source>
</evidence>
<feature type="domain" description="Small ribosomal subunit protein mS23 conserved" evidence="7">
    <location>
        <begin position="2"/>
        <end position="94"/>
    </location>
</feature>
<keyword evidence="9" id="KW-1185">Reference proteome</keyword>
<reference evidence="8 9" key="1">
    <citation type="submission" date="2019-08" db="EMBL/GenBank/DDBJ databases">
        <authorList>
            <person name="Alioto T."/>
            <person name="Alioto T."/>
            <person name="Gomez Garrido J."/>
        </authorList>
    </citation>
    <scope>NUCLEOTIDE SEQUENCE [LARGE SCALE GENOMIC DNA]</scope>
</reference>
<dbReference type="EMBL" id="CABPRJ010001991">
    <property type="protein sequence ID" value="VVC42751.1"/>
    <property type="molecule type" value="Genomic_DNA"/>
</dbReference>
<dbReference type="GO" id="GO:0005840">
    <property type="term" value="C:ribosome"/>
    <property type="evidence" value="ECO:0007669"/>
    <property type="project" value="UniProtKB-KW"/>
</dbReference>
<dbReference type="CDD" id="cd23701">
    <property type="entry name" value="At1g26750"/>
    <property type="match status" value="1"/>
</dbReference>
<dbReference type="InterPro" id="IPR019520">
    <property type="entry name" value="Ribosomal_mS23_met"/>
</dbReference>
<keyword evidence="5" id="KW-0687">Ribonucleoprotein</keyword>
<gene>
    <name evidence="8" type="ORF">CINCED_3A011350</name>
</gene>
<evidence type="ECO:0000256" key="5">
    <source>
        <dbReference type="ARBA" id="ARBA00023274"/>
    </source>
</evidence>
<keyword evidence="3 8" id="KW-0689">Ribosomal protein</keyword>
<proteinExistence type="inferred from homology"/>
<comment type="subcellular location">
    <subcellularLocation>
        <location evidence="1">Mitochondrion</location>
    </subcellularLocation>
</comment>
<evidence type="ECO:0000256" key="2">
    <source>
        <dbReference type="ARBA" id="ARBA00009864"/>
    </source>
</evidence>
<evidence type="ECO:0000256" key="1">
    <source>
        <dbReference type="ARBA" id="ARBA00004173"/>
    </source>
</evidence>
<dbReference type="GO" id="GO:0005739">
    <property type="term" value="C:mitochondrion"/>
    <property type="evidence" value="ECO:0007669"/>
    <property type="project" value="InterPro"/>
</dbReference>
<keyword evidence="4" id="KW-0496">Mitochondrion</keyword>
<dbReference type="OrthoDB" id="10012356at2759"/>
<dbReference type="PANTHER" id="PTHR15925:SF2">
    <property type="entry name" value="SMALL RIBOSOMAL SUBUNIT PROTEIN MS23"/>
    <property type="match status" value="1"/>
</dbReference>
<name>A0A5E4ND31_9HEMI</name>
<evidence type="ECO:0000313" key="9">
    <source>
        <dbReference type="Proteomes" id="UP000325440"/>
    </source>
</evidence>
<dbReference type="Proteomes" id="UP000325440">
    <property type="component" value="Unassembled WGS sequence"/>
</dbReference>
<evidence type="ECO:0000256" key="6">
    <source>
        <dbReference type="ARBA" id="ARBA00035137"/>
    </source>
</evidence>
<dbReference type="AlphaFoldDB" id="A0A5E4ND31"/>